<dbReference type="Proteomes" id="UP000275836">
    <property type="component" value="Unassembled WGS sequence"/>
</dbReference>
<accession>A0A3P2RCF9</accession>
<organism evidence="2 3">
    <name type="scientific">Weissella viridescens</name>
    <name type="common">Lactobacillus viridescens</name>
    <dbReference type="NCBI Taxonomy" id="1629"/>
    <lineage>
        <taxon>Bacteria</taxon>
        <taxon>Bacillati</taxon>
        <taxon>Bacillota</taxon>
        <taxon>Bacilli</taxon>
        <taxon>Lactobacillales</taxon>
        <taxon>Lactobacillaceae</taxon>
        <taxon>Weissella</taxon>
    </lineage>
</organism>
<comment type="caution">
    <text evidence="2">The sequence shown here is derived from an EMBL/GenBank/DDBJ whole genome shotgun (WGS) entry which is preliminary data.</text>
</comment>
<evidence type="ECO:0000256" key="1">
    <source>
        <dbReference type="SAM" id="Phobius"/>
    </source>
</evidence>
<dbReference type="AlphaFoldDB" id="A0A3P2RCF9"/>
<proteinExistence type="predicted"/>
<dbReference type="EMBL" id="RHGY01000002">
    <property type="protein sequence ID" value="RRG18303.1"/>
    <property type="molecule type" value="Genomic_DNA"/>
</dbReference>
<evidence type="ECO:0000313" key="3">
    <source>
        <dbReference type="Proteomes" id="UP000275836"/>
    </source>
</evidence>
<sequence>MLKIIIAILLLIVFILAILYFRLRQKYRALVETSKLRESILDNKAVHLTNISASMENNKSLLIKERERIDQEIIALSNKDKADTENVVEVEVLQPQPLN</sequence>
<gene>
    <name evidence="2" type="ORF">D3P96_03185</name>
</gene>
<dbReference type="RefSeq" id="WP_124942947.1">
    <property type="nucleotide sequence ID" value="NZ_RHGY01000002.1"/>
</dbReference>
<keyword evidence="1" id="KW-0472">Membrane</keyword>
<keyword evidence="1" id="KW-0812">Transmembrane</keyword>
<keyword evidence="1" id="KW-1133">Transmembrane helix</keyword>
<reference evidence="2 3" key="1">
    <citation type="submission" date="2018-10" db="EMBL/GenBank/DDBJ databases">
        <title>Draft genome sequence of Weissella viridescens UCO-SMC3.</title>
        <authorList>
            <person name="Garcia-Cancino A."/>
            <person name="Espinoza-Monje M."/>
            <person name="Albarracin L."/>
            <person name="Garcia-Castillo V."/>
            <person name="Campos-Martin J."/>
            <person name="Nakano Y."/>
            <person name="Guitierrez-Zamorano C."/>
            <person name="Ikeda-Ohtsubo W."/>
            <person name="Morita H."/>
            <person name="Kitazawa H."/>
            <person name="Villena J."/>
        </authorList>
    </citation>
    <scope>NUCLEOTIDE SEQUENCE [LARGE SCALE GENOMIC DNA]</scope>
    <source>
        <strain evidence="2 3">UCO-SMC3</strain>
    </source>
</reference>
<evidence type="ECO:0000313" key="2">
    <source>
        <dbReference type="EMBL" id="RRG18303.1"/>
    </source>
</evidence>
<dbReference type="OrthoDB" id="9916536at2"/>
<feature type="transmembrane region" description="Helical" evidence="1">
    <location>
        <begin position="6"/>
        <end position="23"/>
    </location>
</feature>
<protein>
    <submittedName>
        <fullName evidence="2">Uncharacterized protein</fullName>
    </submittedName>
</protein>
<name>A0A3P2RCF9_WEIVI</name>